<dbReference type="GeneID" id="54476015"/>
<feature type="repeat" description="WD" evidence="4">
    <location>
        <begin position="215"/>
        <end position="248"/>
    </location>
</feature>
<proteinExistence type="inferred from homology"/>
<dbReference type="EMBL" id="MU001650">
    <property type="protein sequence ID" value="KAF2478458.1"/>
    <property type="molecule type" value="Genomic_DNA"/>
</dbReference>
<evidence type="ECO:0000256" key="4">
    <source>
        <dbReference type="PROSITE-ProRule" id="PRU00221"/>
    </source>
</evidence>
<evidence type="ECO:0000256" key="1">
    <source>
        <dbReference type="ARBA" id="ARBA00007968"/>
    </source>
</evidence>
<dbReference type="PRINTS" id="PR00320">
    <property type="entry name" value="GPROTEINBRPT"/>
</dbReference>
<feature type="repeat" description="WD" evidence="4">
    <location>
        <begin position="268"/>
        <end position="307"/>
    </location>
</feature>
<feature type="domain" description="F-box" evidence="5">
    <location>
        <begin position="9"/>
        <end position="55"/>
    </location>
</feature>
<keyword evidence="2 4" id="KW-0853">WD repeat</keyword>
<dbReference type="InterPro" id="IPR036047">
    <property type="entry name" value="F-box-like_dom_sf"/>
</dbReference>
<dbReference type="PROSITE" id="PS50294">
    <property type="entry name" value="WD_REPEATS_REGION"/>
    <property type="match status" value="3"/>
</dbReference>
<dbReference type="Proteomes" id="UP000799767">
    <property type="component" value="Unassembled WGS sequence"/>
</dbReference>
<dbReference type="InterPro" id="IPR020472">
    <property type="entry name" value="WD40_PAC1"/>
</dbReference>
<protein>
    <submittedName>
        <fullName evidence="6">WD40-repeat-containing domain protein</fullName>
    </submittedName>
</protein>
<dbReference type="PROSITE" id="PS50181">
    <property type="entry name" value="FBOX"/>
    <property type="match status" value="1"/>
</dbReference>
<feature type="repeat" description="WD" evidence="4">
    <location>
        <begin position="129"/>
        <end position="168"/>
    </location>
</feature>
<organism evidence="6 7">
    <name type="scientific">Neohortaea acidophila</name>
    <dbReference type="NCBI Taxonomy" id="245834"/>
    <lineage>
        <taxon>Eukaryota</taxon>
        <taxon>Fungi</taxon>
        <taxon>Dikarya</taxon>
        <taxon>Ascomycota</taxon>
        <taxon>Pezizomycotina</taxon>
        <taxon>Dothideomycetes</taxon>
        <taxon>Dothideomycetidae</taxon>
        <taxon>Mycosphaerellales</taxon>
        <taxon>Teratosphaeriaceae</taxon>
        <taxon>Neohortaea</taxon>
    </lineage>
</organism>
<reference evidence="6" key="1">
    <citation type="journal article" date="2020" name="Stud. Mycol.">
        <title>101 Dothideomycetes genomes: a test case for predicting lifestyles and emergence of pathogens.</title>
        <authorList>
            <person name="Haridas S."/>
            <person name="Albert R."/>
            <person name="Binder M."/>
            <person name="Bloem J."/>
            <person name="Labutti K."/>
            <person name="Salamov A."/>
            <person name="Andreopoulos B."/>
            <person name="Baker S."/>
            <person name="Barry K."/>
            <person name="Bills G."/>
            <person name="Bluhm B."/>
            <person name="Cannon C."/>
            <person name="Castanera R."/>
            <person name="Culley D."/>
            <person name="Daum C."/>
            <person name="Ezra D."/>
            <person name="Gonzalez J."/>
            <person name="Henrissat B."/>
            <person name="Kuo A."/>
            <person name="Liang C."/>
            <person name="Lipzen A."/>
            <person name="Lutzoni F."/>
            <person name="Magnuson J."/>
            <person name="Mondo S."/>
            <person name="Nolan M."/>
            <person name="Ohm R."/>
            <person name="Pangilinan J."/>
            <person name="Park H.-J."/>
            <person name="Ramirez L."/>
            <person name="Alfaro M."/>
            <person name="Sun H."/>
            <person name="Tritt A."/>
            <person name="Yoshinaga Y."/>
            <person name="Zwiers L.-H."/>
            <person name="Turgeon B."/>
            <person name="Goodwin S."/>
            <person name="Spatafora J."/>
            <person name="Crous P."/>
            <person name="Grigoriev I."/>
        </authorList>
    </citation>
    <scope>NUCLEOTIDE SEQUENCE</scope>
    <source>
        <strain evidence="6">CBS 113389</strain>
    </source>
</reference>
<dbReference type="Pfam" id="PF12937">
    <property type="entry name" value="F-box-like"/>
    <property type="match status" value="1"/>
</dbReference>
<dbReference type="Gene3D" id="2.130.10.10">
    <property type="entry name" value="YVTN repeat-like/Quinoprotein amine dehydrogenase"/>
    <property type="match status" value="2"/>
</dbReference>
<accession>A0A6A6PEQ6</accession>
<dbReference type="Gene3D" id="1.20.1280.50">
    <property type="match status" value="1"/>
</dbReference>
<dbReference type="SUPFAM" id="SSF50978">
    <property type="entry name" value="WD40 repeat-like"/>
    <property type="match status" value="1"/>
</dbReference>
<dbReference type="InterPro" id="IPR015943">
    <property type="entry name" value="WD40/YVTN_repeat-like_dom_sf"/>
</dbReference>
<dbReference type="Pfam" id="PF00400">
    <property type="entry name" value="WD40"/>
    <property type="match status" value="3"/>
</dbReference>
<dbReference type="InterPro" id="IPR036322">
    <property type="entry name" value="WD40_repeat_dom_sf"/>
</dbReference>
<evidence type="ECO:0000313" key="7">
    <source>
        <dbReference type="Proteomes" id="UP000799767"/>
    </source>
</evidence>
<evidence type="ECO:0000256" key="2">
    <source>
        <dbReference type="ARBA" id="ARBA00022574"/>
    </source>
</evidence>
<sequence length="443" mass="49957">MTLDMAVPRAPFDMLPTEIIREILTYLNHRELLRTSAVARLLHVLCKDPNQWRRLCEQNGLIVKLRLGVYTCPKLIRPETTIPTSLSQHSPNPVRCNWYQHFKHTWKLSQNWQTLRCRKFQLPRSAYAHEGHTDDIYALQTQGKYLVSGSLDKTIRIWDLDTHRLASEPLRGHQEEVICLQFDAHRDTNAIVSGGSRGELISWRFSPPGMLRRIVKAHDGSITGLKFDRTLLVTASVDTKIKVWSLSTIRLKALEQISSDTIAPLNVLTGHDGPINAIDFSGDTIVSGAADGTMKIWSIEHGVCLKSVEEPRSIACVYFNERTIISGGRNNSITIYDRHLRAWAFLPHNAMVRTVTAMLDVSSTGIIITGDQDGSILVWRSAGHGQWRSVRFDPIIQSATWNANTSTGHSLLTQRRRILSLHSDGQRLACCPESSNIVGWDFT</sequence>
<keyword evidence="3" id="KW-0677">Repeat</keyword>
<dbReference type="InterPro" id="IPR001810">
    <property type="entry name" value="F-box_dom"/>
</dbReference>
<comment type="similarity">
    <text evidence="1">Belongs to the WD repeat MET30/SCONB/SCON-2 family.</text>
</comment>
<evidence type="ECO:0000313" key="6">
    <source>
        <dbReference type="EMBL" id="KAF2478458.1"/>
    </source>
</evidence>
<keyword evidence="7" id="KW-1185">Reference proteome</keyword>
<dbReference type="RefSeq" id="XP_033585028.1">
    <property type="nucleotide sequence ID" value="XM_033735013.1"/>
</dbReference>
<dbReference type="SUPFAM" id="SSF81383">
    <property type="entry name" value="F-box domain"/>
    <property type="match status" value="1"/>
</dbReference>
<dbReference type="SMART" id="SM00320">
    <property type="entry name" value="WD40"/>
    <property type="match status" value="6"/>
</dbReference>
<dbReference type="InterPro" id="IPR019775">
    <property type="entry name" value="WD40_repeat_CS"/>
</dbReference>
<dbReference type="PROSITE" id="PS50082">
    <property type="entry name" value="WD_REPEATS_2"/>
    <property type="match status" value="3"/>
</dbReference>
<gene>
    <name evidence="6" type="ORF">BDY17DRAFT_306248</name>
</gene>
<dbReference type="AlphaFoldDB" id="A0A6A6PEQ6"/>
<dbReference type="PROSITE" id="PS00678">
    <property type="entry name" value="WD_REPEATS_1"/>
    <property type="match status" value="1"/>
</dbReference>
<evidence type="ECO:0000256" key="3">
    <source>
        <dbReference type="ARBA" id="ARBA00022737"/>
    </source>
</evidence>
<dbReference type="PANTHER" id="PTHR19848:SF8">
    <property type="entry name" value="F-BOX AND WD REPEAT DOMAIN CONTAINING 7"/>
    <property type="match status" value="1"/>
</dbReference>
<dbReference type="OrthoDB" id="19711at2759"/>
<dbReference type="InterPro" id="IPR001680">
    <property type="entry name" value="WD40_rpt"/>
</dbReference>
<name>A0A6A6PEQ6_9PEZI</name>
<evidence type="ECO:0000259" key="5">
    <source>
        <dbReference type="PROSITE" id="PS50181"/>
    </source>
</evidence>
<dbReference type="PANTHER" id="PTHR19848">
    <property type="entry name" value="WD40 REPEAT PROTEIN"/>
    <property type="match status" value="1"/>
</dbReference>